<evidence type="ECO:0000256" key="6">
    <source>
        <dbReference type="ARBA" id="ARBA00022837"/>
    </source>
</evidence>
<feature type="domain" description="EF-hand" evidence="9">
    <location>
        <begin position="179"/>
        <end position="214"/>
    </location>
</feature>
<accession>A0A4S4DMR4</accession>
<feature type="domain" description="EF-hand" evidence="9">
    <location>
        <begin position="143"/>
        <end position="178"/>
    </location>
</feature>
<evidence type="ECO:0000256" key="1">
    <source>
        <dbReference type="ARBA" id="ARBA00005354"/>
    </source>
</evidence>
<dbReference type="FunFam" id="1.10.238.10:FF:000050">
    <property type="entry name" value="Calcium-dependent protein kinase 7"/>
    <property type="match status" value="1"/>
</dbReference>
<reference evidence="10 11" key="1">
    <citation type="journal article" date="2018" name="Proc. Natl. Acad. Sci. U.S.A.">
        <title>Draft genome sequence of Camellia sinensis var. sinensis provides insights into the evolution of the tea genome and tea quality.</title>
        <authorList>
            <person name="Wei C."/>
            <person name="Yang H."/>
            <person name="Wang S."/>
            <person name="Zhao J."/>
            <person name="Liu C."/>
            <person name="Gao L."/>
            <person name="Xia E."/>
            <person name="Lu Y."/>
            <person name="Tai Y."/>
            <person name="She G."/>
            <person name="Sun J."/>
            <person name="Cao H."/>
            <person name="Tong W."/>
            <person name="Gao Q."/>
            <person name="Li Y."/>
            <person name="Deng W."/>
            <person name="Jiang X."/>
            <person name="Wang W."/>
            <person name="Chen Q."/>
            <person name="Zhang S."/>
            <person name="Li H."/>
            <person name="Wu J."/>
            <person name="Wang P."/>
            <person name="Li P."/>
            <person name="Shi C."/>
            <person name="Zheng F."/>
            <person name="Jian J."/>
            <person name="Huang B."/>
            <person name="Shan D."/>
            <person name="Shi M."/>
            <person name="Fang C."/>
            <person name="Yue Y."/>
            <person name="Li F."/>
            <person name="Li D."/>
            <person name="Wei S."/>
            <person name="Han B."/>
            <person name="Jiang C."/>
            <person name="Yin Y."/>
            <person name="Xia T."/>
            <person name="Zhang Z."/>
            <person name="Bennetzen J.L."/>
            <person name="Zhao S."/>
            <person name="Wan X."/>
        </authorList>
    </citation>
    <scope>NUCLEOTIDE SEQUENCE [LARGE SCALE GENOMIC DNA]</scope>
    <source>
        <strain evidence="11">cv. Shuchazao</strain>
        <tissue evidence="10">Leaf</tissue>
    </source>
</reference>
<name>A0A4S4DMR4_CAMSN</name>
<evidence type="ECO:0000256" key="3">
    <source>
        <dbReference type="ARBA" id="ARBA00022679"/>
    </source>
</evidence>
<dbReference type="GO" id="GO:0004674">
    <property type="term" value="F:protein serine/threonine kinase activity"/>
    <property type="evidence" value="ECO:0007669"/>
    <property type="project" value="UniProtKB-KW"/>
</dbReference>
<dbReference type="Pfam" id="PF00069">
    <property type="entry name" value="Pkinase"/>
    <property type="match status" value="1"/>
</dbReference>
<dbReference type="InterPro" id="IPR050205">
    <property type="entry name" value="CDPK_Ser/Thr_kinases"/>
</dbReference>
<dbReference type="CDD" id="cd00051">
    <property type="entry name" value="EFh"/>
    <property type="match status" value="1"/>
</dbReference>
<feature type="domain" description="Protein kinase" evidence="8">
    <location>
        <begin position="1"/>
        <end position="64"/>
    </location>
</feature>
<dbReference type="InterPro" id="IPR011992">
    <property type="entry name" value="EF-hand-dom_pair"/>
</dbReference>
<dbReference type="PROSITE" id="PS50222">
    <property type="entry name" value="EF_HAND_2"/>
    <property type="match status" value="4"/>
</dbReference>
<dbReference type="AlphaFoldDB" id="A0A4S4DMR4"/>
<dbReference type="SMART" id="SM00054">
    <property type="entry name" value="EFh"/>
    <property type="match status" value="4"/>
</dbReference>
<keyword evidence="2" id="KW-0723">Serine/threonine-protein kinase</keyword>
<evidence type="ECO:0000256" key="4">
    <source>
        <dbReference type="ARBA" id="ARBA00022741"/>
    </source>
</evidence>
<dbReference type="GO" id="GO:0005524">
    <property type="term" value="F:ATP binding"/>
    <property type="evidence" value="ECO:0007669"/>
    <property type="project" value="UniProtKB-KW"/>
</dbReference>
<evidence type="ECO:0000313" key="11">
    <source>
        <dbReference type="Proteomes" id="UP000306102"/>
    </source>
</evidence>
<dbReference type="FunFam" id="1.10.510.10:FF:001423">
    <property type="entry name" value="Calcium-dependent protein kinase 7"/>
    <property type="match status" value="1"/>
</dbReference>
<organism evidence="10 11">
    <name type="scientific">Camellia sinensis var. sinensis</name>
    <name type="common">China tea</name>
    <dbReference type="NCBI Taxonomy" id="542762"/>
    <lineage>
        <taxon>Eukaryota</taxon>
        <taxon>Viridiplantae</taxon>
        <taxon>Streptophyta</taxon>
        <taxon>Embryophyta</taxon>
        <taxon>Tracheophyta</taxon>
        <taxon>Spermatophyta</taxon>
        <taxon>Magnoliopsida</taxon>
        <taxon>eudicotyledons</taxon>
        <taxon>Gunneridae</taxon>
        <taxon>Pentapetalae</taxon>
        <taxon>asterids</taxon>
        <taxon>Ericales</taxon>
        <taxon>Theaceae</taxon>
        <taxon>Camellia</taxon>
    </lineage>
</organism>
<keyword evidence="3" id="KW-0808">Transferase</keyword>
<feature type="domain" description="EF-hand" evidence="9">
    <location>
        <begin position="107"/>
        <end position="142"/>
    </location>
</feature>
<comment type="similarity">
    <text evidence="1">Belongs to the protein kinase superfamily. CAMK Ser/Thr protein kinase family. CaMK subfamily.</text>
</comment>
<evidence type="ECO:0000256" key="7">
    <source>
        <dbReference type="ARBA" id="ARBA00022840"/>
    </source>
</evidence>
<keyword evidence="5" id="KW-0418">Kinase</keyword>
<comment type="caution">
    <text evidence="10">The sequence shown here is derived from an EMBL/GenBank/DDBJ whole genome shotgun (WGS) entry which is preliminary data.</text>
</comment>
<dbReference type="PANTHER" id="PTHR24349">
    <property type="entry name" value="SERINE/THREONINE-PROTEIN KINASE"/>
    <property type="match status" value="1"/>
</dbReference>
<keyword evidence="4" id="KW-0547">Nucleotide-binding</keyword>
<evidence type="ECO:0000259" key="9">
    <source>
        <dbReference type="PROSITE" id="PS50222"/>
    </source>
</evidence>
<dbReference type="Pfam" id="PF13499">
    <property type="entry name" value="EF-hand_7"/>
    <property type="match status" value="2"/>
</dbReference>
<dbReference type="GO" id="GO:0005509">
    <property type="term" value="F:calcium ion binding"/>
    <property type="evidence" value="ECO:0007669"/>
    <property type="project" value="InterPro"/>
</dbReference>
<dbReference type="SUPFAM" id="SSF47473">
    <property type="entry name" value="EF-hand"/>
    <property type="match status" value="1"/>
</dbReference>
<gene>
    <name evidence="10" type="ORF">TEA_005944</name>
</gene>
<keyword evidence="7" id="KW-0067">ATP-binding</keyword>
<dbReference type="PROSITE" id="PS00018">
    <property type="entry name" value="EF_HAND_1"/>
    <property type="match status" value="3"/>
</dbReference>
<keyword evidence="11" id="KW-1185">Reference proteome</keyword>
<evidence type="ECO:0000313" key="10">
    <source>
        <dbReference type="EMBL" id="THG03426.1"/>
    </source>
</evidence>
<protein>
    <recommendedName>
        <fullName evidence="12">Calcium-dependent protein kinase</fullName>
    </recommendedName>
</protein>
<evidence type="ECO:0000259" key="8">
    <source>
        <dbReference type="PROSITE" id="PS50011"/>
    </source>
</evidence>
<dbReference type="PROSITE" id="PS50011">
    <property type="entry name" value="PROTEIN_KINASE_DOM"/>
    <property type="match status" value="1"/>
</dbReference>
<dbReference type="EMBL" id="SDRB02010960">
    <property type="protein sequence ID" value="THG03426.1"/>
    <property type="molecule type" value="Genomic_DNA"/>
</dbReference>
<evidence type="ECO:0008006" key="12">
    <source>
        <dbReference type="Google" id="ProtNLM"/>
    </source>
</evidence>
<sequence>MPYFVRMTKTEQGVAQAIIRSVVDFKRDPWPKVSDNAKDLVKKMLDPDPKRRLTAQQVLDHAWIQNAKKAPNVSLGETVRARLQQFSVMNKLKKRALRVIAEHLSVEEVAGIKKGFQLMDTNNKGKINIDELRVGLKKLGSQMPESDLQILMEAGDVDKDGHLDYGEFVAISVHLRKMGNDDHLLEAFKFFDQNKSGYIEIEELRDTLADEVETNNEEVINAIMQDVDTDKDGRISYEEFASMMKAGTDWRKASRQYSRERYNSLSLKLMKDGSFHVGGNEEGR</sequence>
<dbReference type="STRING" id="542762.A0A4S4DMR4"/>
<dbReference type="SUPFAM" id="SSF56112">
    <property type="entry name" value="Protein kinase-like (PK-like)"/>
    <property type="match status" value="1"/>
</dbReference>
<dbReference type="Proteomes" id="UP000306102">
    <property type="component" value="Unassembled WGS sequence"/>
</dbReference>
<keyword evidence="6" id="KW-0106">Calcium</keyword>
<evidence type="ECO:0000256" key="5">
    <source>
        <dbReference type="ARBA" id="ARBA00022777"/>
    </source>
</evidence>
<feature type="domain" description="EF-hand" evidence="9">
    <location>
        <begin position="215"/>
        <end position="250"/>
    </location>
</feature>
<dbReference type="Gene3D" id="1.10.510.10">
    <property type="entry name" value="Transferase(Phosphotransferase) domain 1"/>
    <property type="match status" value="1"/>
</dbReference>
<dbReference type="InterPro" id="IPR002048">
    <property type="entry name" value="EF_hand_dom"/>
</dbReference>
<dbReference type="Gene3D" id="1.10.238.10">
    <property type="entry name" value="EF-hand"/>
    <property type="match status" value="1"/>
</dbReference>
<dbReference type="InterPro" id="IPR018247">
    <property type="entry name" value="EF_Hand_1_Ca_BS"/>
</dbReference>
<dbReference type="InterPro" id="IPR011009">
    <property type="entry name" value="Kinase-like_dom_sf"/>
</dbReference>
<proteinExistence type="inferred from homology"/>
<evidence type="ECO:0000256" key="2">
    <source>
        <dbReference type="ARBA" id="ARBA00022527"/>
    </source>
</evidence>
<dbReference type="InterPro" id="IPR000719">
    <property type="entry name" value="Prot_kinase_dom"/>
</dbReference>